<dbReference type="Gene3D" id="1.10.150.240">
    <property type="entry name" value="Putative phosphatase, domain 2"/>
    <property type="match status" value="1"/>
</dbReference>
<dbReference type="EMBL" id="JBHSMU010000009">
    <property type="protein sequence ID" value="MFC5459812.1"/>
    <property type="molecule type" value="Genomic_DNA"/>
</dbReference>
<organism evidence="1 2">
    <name type="scientific">Massilia niabensis</name>
    <dbReference type="NCBI Taxonomy" id="544910"/>
    <lineage>
        <taxon>Bacteria</taxon>
        <taxon>Pseudomonadati</taxon>
        <taxon>Pseudomonadota</taxon>
        <taxon>Betaproteobacteria</taxon>
        <taxon>Burkholderiales</taxon>
        <taxon>Oxalobacteraceae</taxon>
        <taxon>Telluria group</taxon>
        <taxon>Massilia</taxon>
    </lineage>
</organism>
<dbReference type="RefSeq" id="WP_379782028.1">
    <property type="nucleotide sequence ID" value="NZ_JBHSMU010000009.1"/>
</dbReference>
<dbReference type="Proteomes" id="UP001596050">
    <property type="component" value="Unassembled WGS sequence"/>
</dbReference>
<dbReference type="InterPro" id="IPR050155">
    <property type="entry name" value="HAD-like_hydrolase_sf"/>
</dbReference>
<dbReference type="InterPro" id="IPR041492">
    <property type="entry name" value="HAD_2"/>
</dbReference>
<reference evidence="2" key="1">
    <citation type="journal article" date="2019" name="Int. J. Syst. Evol. Microbiol.">
        <title>The Global Catalogue of Microorganisms (GCM) 10K type strain sequencing project: providing services to taxonomists for standard genome sequencing and annotation.</title>
        <authorList>
            <consortium name="The Broad Institute Genomics Platform"/>
            <consortium name="The Broad Institute Genome Sequencing Center for Infectious Disease"/>
            <person name="Wu L."/>
            <person name="Ma J."/>
        </authorList>
    </citation>
    <scope>NUCLEOTIDE SEQUENCE [LARGE SCALE GENOMIC DNA]</scope>
    <source>
        <strain evidence="2">KACC 12649</strain>
    </source>
</reference>
<protein>
    <submittedName>
        <fullName evidence="1">HAD hydrolase-like protein</fullName>
    </submittedName>
</protein>
<evidence type="ECO:0000313" key="1">
    <source>
        <dbReference type="EMBL" id="MFC5459812.1"/>
    </source>
</evidence>
<dbReference type="SFLD" id="SFLDS00003">
    <property type="entry name" value="Haloacid_Dehalogenase"/>
    <property type="match status" value="1"/>
</dbReference>
<dbReference type="InterPro" id="IPR036412">
    <property type="entry name" value="HAD-like_sf"/>
</dbReference>
<dbReference type="Pfam" id="PF13419">
    <property type="entry name" value="HAD_2"/>
    <property type="match status" value="1"/>
</dbReference>
<name>A0ABW0L4N8_9BURK</name>
<dbReference type="PANTHER" id="PTHR43434:SF13">
    <property type="entry name" value="PHOSPHOGLYCOLATE PHOSPHATASE"/>
    <property type="match status" value="1"/>
</dbReference>
<gene>
    <name evidence="1" type="ORF">ACFPN5_08315</name>
</gene>
<accession>A0ABW0L4N8</accession>
<dbReference type="SUPFAM" id="SSF56784">
    <property type="entry name" value="HAD-like"/>
    <property type="match status" value="1"/>
</dbReference>
<dbReference type="PANTHER" id="PTHR43434">
    <property type="entry name" value="PHOSPHOGLYCOLATE PHOSPHATASE"/>
    <property type="match status" value="1"/>
</dbReference>
<evidence type="ECO:0000313" key="2">
    <source>
        <dbReference type="Proteomes" id="UP001596050"/>
    </source>
</evidence>
<comment type="caution">
    <text evidence="1">The sequence shown here is derived from an EMBL/GenBank/DDBJ whole genome shotgun (WGS) entry which is preliminary data.</text>
</comment>
<dbReference type="InterPro" id="IPR023198">
    <property type="entry name" value="PGP-like_dom2"/>
</dbReference>
<dbReference type="SFLD" id="SFLDG01129">
    <property type="entry name" value="C1.5:_HAD__Beta-PGM__Phosphata"/>
    <property type="match status" value="1"/>
</dbReference>
<dbReference type="InterPro" id="IPR023214">
    <property type="entry name" value="HAD_sf"/>
</dbReference>
<proteinExistence type="predicted"/>
<sequence>MTYRLAIFDFDGTLADSFPFFLSVFNEIADRHGFRRIHPAEVERLRHAGTRDMMRHVGMPAWKLPLAAASFKTLMSQNTHRIPLFPQVDHALRELARGAVKLTIVSSNSEDNVRRVLGPELAVLISQYECGVSIFGKTSRIRKVLQRAAVAPASALYIGDQTLDAQAARKAGVAFAAVHWGYSPIEALRKVEPDHEFDLPASLAAIATLQAKRAARP</sequence>
<keyword evidence="2" id="KW-1185">Reference proteome</keyword>
<dbReference type="Gene3D" id="3.40.50.1000">
    <property type="entry name" value="HAD superfamily/HAD-like"/>
    <property type="match status" value="1"/>
</dbReference>